<dbReference type="EC" id="3.1.1.29" evidence="1 8"/>
<evidence type="ECO:0000313" key="10">
    <source>
        <dbReference type="EMBL" id="RIX36949.1"/>
    </source>
</evidence>
<comment type="function">
    <text evidence="8">Catalyzes the release of premature peptidyl moieties from peptidyl-tRNA molecules trapped in stalled 50S ribosomal subunits, and thus maintains levels of free tRNAs and 50S ribosomes.</text>
</comment>
<evidence type="ECO:0000256" key="6">
    <source>
        <dbReference type="ARBA" id="ARBA00048707"/>
    </source>
</evidence>
<evidence type="ECO:0000256" key="5">
    <source>
        <dbReference type="ARBA" id="ARBA00038063"/>
    </source>
</evidence>
<dbReference type="RefSeq" id="WP_119664215.1">
    <property type="nucleotide sequence ID" value="NZ_JAQPSN010000020.1"/>
</dbReference>
<dbReference type="GO" id="GO:0006515">
    <property type="term" value="P:protein quality control for misfolded or incompletely synthesized proteins"/>
    <property type="evidence" value="ECO:0007669"/>
    <property type="project" value="UniProtKB-UniRule"/>
</dbReference>
<dbReference type="GO" id="GO:0000049">
    <property type="term" value="F:tRNA binding"/>
    <property type="evidence" value="ECO:0007669"/>
    <property type="project" value="UniProtKB-UniRule"/>
</dbReference>
<dbReference type="PROSITE" id="PS01196">
    <property type="entry name" value="PEPT_TRNA_HYDROL_2"/>
    <property type="match status" value="1"/>
</dbReference>
<dbReference type="CDD" id="cd00462">
    <property type="entry name" value="PTH"/>
    <property type="match status" value="1"/>
</dbReference>
<proteinExistence type="inferred from homology"/>
<accession>A0A418QAF1</accession>
<dbReference type="InterPro" id="IPR001328">
    <property type="entry name" value="Pept_tRNA_hydro"/>
</dbReference>
<dbReference type="PANTHER" id="PTHR17224:SF1">
    <property type="entry name" value="PEPTIDYL-TRNA HYDROLASE"/>
    <property type="match status" value="1"/>
</dbReference>
<keyword evidence="11" id="KW-1185">Reference proteome</keyword>
<evidence type="ECO:0000256" key="3">
    <source>
        <dbReference type="ARBA" id="ARBA00022801"/>
    </source>
</evidence>
<evidence type="ECO:0000256" key="1">
    <source>
        <dbReference type="ARBA" id="ARBA00013260"/>
    </source>
</evidence>
<feature type="active site" description="Proton acceptor" evidence="8">
    <location>
        <position position="48"/>
    </location>
</feature>
<feature type="binding site" evidence="8">
    <location>
        <position position="100"/>
    </location>
    <ligand>
        <name>tRNA</name>
        <dbReference type="ChEBI" id="CHEBI:17843"/>
    </ligand>
</feature>
<keyword evidence="4 8" id="KW-0694">RNA-binding</keyword>
<feature type="site" description="Discriminates between blocked and unblocked aminoacyl-tRNA" evidence="8">
    <location>
        <position position="38"/>
    </location>
</feature>
<name>A0A418QAF1_9CORY</name>
<sequence>MASKQRPTKAPRAGRTQKGATGSPVPEGTPWLIIGLGNPGPKYANTRHNVGRMVLGELAGRQVPQASFATHKRTNTEVADVTIGPVGAGRKAILAYPRTYMNVSGGPVKALAEFYKIPAERLIVIYDDLERDPGDTQLRRGGGDKGHNGLKSISSSLGTKDYWRLSCGIGRPPGRMDPAAYVLKPFPKSEDADVAIMCADAADAVERVIITGQA</sequence>
<comment type="catalytic activity">
    <reaction evidence="6 8">
        <text>an N-acyl-L-alpha-aminoacyl-tRNA + H2O = an N-acyl-L-amino acid + a tRNA + H(+)</text>
        <dbReference type="Rhea" id="RHEA:54448"/>
        <dbReference type="Rhea" id="RHEA-COMP:10123"/>
        <dbReference type="Rhea" id="RHEA-COMP:13883"/>
        <dbReference type="ChEBI" id="CHEBI:15377"/>
        <dbReference type="ChEBI" id="CHEBI:15378"/>
        <dbReference type="ChEBI" id="CHEBI:59874"/>
        <dbReference type="ChEBI" id="CHEBI:78442"/>
        <dbReference type="ChEBI" id="CHEBI:138191"/>
        <dbReference type="EC" id="3.1.1.29"/>
    </reaction>
</comment>
<evidence type="ECO:0000313" key="11">
    <source>
        <dbReference type="Proteomes" id="UP000285278"/>
    </source>
</evidence>
<dbReference type="InterPro" id="IPR018171">
    <property type="entry name" value="Pept_tRNA_hydro_CS"/>
</dbReference>
<dbReference type="SUPFAM" id="SSF53178">
    <property type="entry name" value="Peptidyl-tRNA hydrolase-like"/>
    <property type="match status" value="1"/>
</dbReference>
<gene>
    <name evidence="8" type="primary">pth</name>
    <name evidence="10" type="ORF">D3M95_00115</name>
</gene>
<dbReference type="InterPro" id="IPR036416">
    <property type="entry name" value="Pept_tRNA_hydro_sf"/>
</dbReference>
<keyword evidence="3 8" id="KW-0378">Hydrolase</keyword>
<dbReference type="AlphaFoldDB" id="A0A418QAF1"/>
<keyword evidence="8" id="KW-0963">Cytoplasm</keyword>
<feature type="binding site" evidence="8">
    <location>
        <position position="43"/>
    </location>
    <ligand>
        <name>tRNA</name>
        <dbReference type="ChEBI" id="CHEBI:17843"/>
    </ligand>
</feature>
<dbReference type="FunFam" id="3.40.50.1470:FF:000001">
    <property type="entry name" value="Peptidyl-tRNA hydrolase"/>
    <property type="match status" value="1"/>
</dbReference>
<dbReference type="STRING" id="1451189.CFAL_08420"/>
<comment type="function">
    <text evidence="8">Hydrolyzes ribosome-free peptidyl-tRNAs (with 1 or more amino acids incorporated), which drop off the ribosome during protein synthesis, or as a result of ribosome stalling.</text>
</comment>
<organism evidence="10 11">
    <name type="scientific">Corynebacterium falsenii</name>
    <dbReference type="NCBI Taxonomy" id="108486"/>
    <lineage>
        <taxon>Bacteria</taxon>
        <taxon>Bacillati</taxon>
        <taxon>Actinomycetota</taxon>
        <taxon>Actinomycetes</taxon>
        <taxon>Mycobacteriales</taxon>
        <taxon>Corynebacteriaceae</taxon>
        <taxon>Corynebacterium</taxon>
    </lineage>
</organism>
<comment type="similarity">
    <text evidence="5 8">Belongs to the PTH family.</text>
</comment>
<dbReference type="Proteomes" id="UP000285278">
    <property type="component" value="Unassembled WGS sequence"/>
</dbReference>
<evidence type="ECO:0000256" key="2">
    <source>
        <dbReference type="ARBA" id="ARBA00022555"/>
    </source>
</evidence>
<dbReference type="HAMAP" id="MF_00083">
    <property type="entry name" value="Pept_tRNA_hydro_bact"/>
    <property type="match status" value="1"/>
</dbReference>
<feature type="binding site" evidence="8">
    <location>
        <position position="102"/>
    </location>
    <ligand>
        <name>tRNA</name>
        <dbReference type="ChEBI" id="CHEBI:17843"/>
    </ligand>
</feature>
<dbReference type="EMBL" id="QXJK01000001">
    <property type="protein sequence ID" value="RIX36949.1"/>
    <property type="molecule type" value="Genomic_DNA"/>
</dbReference>
<feature type="site" description="Stabilizes the basic form of H active site to accept a proton" evidence="8">
    <location>
        <position position="127"/>
    </location>
</feature>
<comment type="subcellular location">
    <subcellularLocation>
        <location evidence="8">Cytoplasm</location>
    </subcellularLocation>
</comment>
<evidence type="ECO:0000256" key="8">
    <source>
        <dbReference type="HAMAP-Rule" id="MF_00083"/>
    </source>
</evidence>
<keyword evidence="2 8" id="KW-0820">tRNA-binding</keyword>
<feature type="binding site" evidence="8">
    <location>
        <position position="148"/>
    </location>
    <ligand>
        <name>tRNA</name>
        <dbReference type="ChEBI" id="CHEBI:17843"/>
    </ligand>
</feature>
<dbReference type="GO" id="GO:0072344">
    <property type="term" value="P:rescue of stalled ribosome"/>
    <property type="evidence" value="ECO:0007669"/>
    <property type="project" value="UniProtKB-UniRule"/>
</dbReference>
<dbReference type="GO" id="GO:0004045">
    <property type="term" value="F:peptidyl-tRNA hydrolase activity"/>
    <property type="evidence" value="ECO:0007669"/>
    <property type="project" value="UniProtKB-UniRule"/>
</dbReference>
<dbReference type="OrthoDB" id="9800507at2"/>
<evidence type="ECO:0000256" key="4">
    <source>
        <dbReference type="ARBA" id="ARBA00022884"/>
    </source>
</evidence>
<dbReference type="PANTHER" id="PTHR17224">
    <property type="entry name" value="PEPTIDYL-TRNA HYDROLASE"/>
    <property type="match status" value="1"/>
</dbReference>
<evidence type="ECO:0000256" key="7">
    <source>
        <dbReference type="ARBA" id="ARBA00050038"/>
    </source>
</evidence>
<comment type="subunit">
    <text evidence="8">Monomer.</text>
</comment>
<dbReference type="GO" id="GO:0005737">
    <property type="term" value="C:cytoplasm"/>
    <property type="evidence" value="ECO:0007669"/>
    <property type="project" value="UniProtKB-SubCell"/>
</dbReference>
<evidence type="ECO:0000256" key="9">
    <source>
        <dbReference type="SAM" id="MobiDB-lite"/>
    </source>
</evidence>
<dbReference type="Gene3D" id="3.40.50.1470">
    <property type="entry name" value="Peptidyl-tRNA hydrolase"/>
    <property type="match status" value="1"/>
</dbReference>
<dbReference type="Pfam" id="PF01195">
    <property type="entry name" value="Pept_tRNA_hydro"/>
    <property type="match status" value="1"/>
</dbReference>
<dbReference type="NCBIfam" id="TIGR00447">
    <property type="entry name" value="pth"/>
    <property type="match status" value="1"/>
</dbReference>
<reference evidence="10 11" key="1">
    <citation type="submission" date="2018-09" db="EMBL/GenBank/DDBJ databases">
        <title>Optimization and identification of Corynebacterium falsenii FN1-14 from fish paste.</title>
        <authorList>
            <person name="Daroonpunt R."/>
            <person name="Tanasupawat S."/>
        </authorList>
    </citation>
    <scope>NUCLEOTIDE SEQUENCE [LARGE SCALE GENOMIC DNA]</scope>
    <source>
        <strain evidence="10 11">FN1-14</strain>
    </source>
</reference>
<feature type="region of interest" description="Disordered" evidence="9">
    <location>
        <begin position="1"/>
        <end position="29"/>
    </location>
</feature>
<protein>
    <recommendedName>
        <fullName evidence="7 8">Peptidyl-tRNA hydrolase</fullName>
        <shortName evidence="8">Pth</shortName>
        <ecNumber evidence="1 8">3.1.1.29</ecNumber>
    </recommendedName>
</protein>
<comment type="caution">
    <text evidence="10">The sequence shown here is derived from an EMBL/GenBank/DDBJ whole genome shotgun (WGS) entry which is preliminary data.</text>
</comment>